<keyword evidence="7" id="KW-1133">Transmembrane helix</keyword>
<evidence type="ECO:0000256" key="5">
    <source>
        <dbReference type="ARBA" id="ARBA00023145"/>
    </source>
</evidence>
<keyword evidence="7" id="KW-0472">Membrane</keyword>
<dbReference type="GO" id="GO:0006508">
    <property type="term" value="P:proteolysis"/>
    <property type="evidence" value="ECO:0007669"/>
    <property type="project" value="UniProtKB-KW"/>
</dbReference>
<keyword evidence="11" id="KW-1185">Reference proteome</keyword>
<evidence type="ECO:0000256" key="7">
    <source>
        <dbReference type="SAM" id="Phobius"/>
    </source>
</evidence>
<dbReference type="GO" id="GO:0008234">
    <property type="term" value="F:cysteine-type peptidase activity"/>
    <property type="evidence" value="ECO:0007669"/>
    <property type="project" value="UniProtKB-KW"/>
</dbReference>
<reference evidence="10" key="1">
    <citation type="submission" date="2022-12" db="EMBL/GenBank/DDBJ databases">
        <title>Genome assemblies of Blomia tropicalis.</title>
        <authorList>
            <person name="Cui Y."/>
        </authorList>
    </citation>
    <scope>NUCLEOTIDE SEQUENCE</scope>
    <source>
        <tissue evidence="10">Adult mites</tissue>
    </source>
</reference>
<comment type="similarity">
    <text evidence="1">Belongs to the peptidase C1 family.</text>
</comment>
<sequence length="424" mass="48685">MPNFYNIYFLIIFYFLKLNQYVYLQLSPLSPEIEYTNFIKSTYGRNLSKFALEIGLLNFDSNFTDFINKYQKQYQSDEVEYRKGNFLYSFNLVHHTNKDFDRGRLAYRLSLNRFSDYGLNDNYFISQKYVNPTYIAKLGASSLRLNGDDDFEEDATTTWPLQSVRSKIMKQFPMNWDWRTKGVVSQVKDQGNCGSCWIFAALSVIESAHAIIKNPLIPLSEQYIMNCVKPPKYVSDGCAGGTVDDVYSFVQNSGAIQEFAFPYFGKPIGTCPNTTGFWKETISKYTFLPINSTDRHIMWALYNKGPLAAVINAGDKQFELYSGGILTTPGNRDLFTDQNHYITIVGWGHENGYDYWLIKNSWGTDWGDGGFAKLLRGINNRGINSIVSYVEAGSQMVDSEACSIHLITFNTWIFIFINWIILLL</sequence>
<keyword evidence="2" id="KW-0645">Protease</keyword>
<evidence type="ECO:0000256" key="2">
    <source>
        <dbReference type="ARBA" id="ARBA00022670"/>
    </source>
</evidence>
<dbReference type="Proteomes" id="UP001142055">
    <property type="component" value="Chromosome 2"/>
</dbReference>
<organism evidence="10 11">
    <name type="scientific">Blomia tropicalis</name>
    <name type="common">Mite</name>
    <dbReference type="NCBI Taxonomy" id="40697"/>
    <lineage>
        <taxon>Eukaryota</taxon>
        <taxon>Metazoa</taxon>
        <taxon>Ecdysozoa</taxon>
        <taxon>Arthropoda</taxon>
        <taxon>Chelicerata</taxon>
        <taxon>Arachnida</taxon>
        <taxon>Acari</taxon>
        <taxon>Acariformes</taxon>
        <taxon>Sarcoptiformes</taxon>
        <taxon>Astigmata</taxon>
        <taxon>Glycyphagoidea</taxon>
        <taxon>Echimyopodidae</taxon>
        <taxon>Blomia</taxon>
    </lineage>
</organism>
<name>A0A9Q0M7A2_BLOTA</name>
<dbReference type="InterPro" id="IPR039417">
    <property type="entry name" value="Peptidase_C1A_papain-like"/>
</dbReference>
<dbReference type="InterPro" id="IPR000169">
    <property type="entry name" value="Pept_cys_AS"/>
</dbReference>
<dbReference type="Gene3D" id="3.90.70.10">
    <property type="entry name" value="Cysteine proteinases"/>
    <property type="match status" value="1"/>
</dbReference>
<dbReference type="Pfam" id="PF00112">
    <property type="entry name" value="Peptidase_C1"/>
    <property type="match status" value="1"/>
</dbReference>
<keyword evidence="5" id="KW-0865">Zymogen</keyword>
<keyword evidence="6" id="KW-1015">Disulfide bond</keyword>
<keyword evidence="4" id="KW-0788">Thiol protease</keyword>
<keyword evidence="3" id="KW-0378">Hydrolase</keyword>
<protein>
    <submittedName>
        <fullName evidence="10">Uncharacterized protein</fullName>
    </submittedName>
</protein>
<dbReference type="InterPro" id="IPR000668">
    <property type="entry name" value="Peptidase_C1A_C"/>
</dbReference>
<dbReference type="PROSITE" id="PS00139">
    <property type="entry name" value="THIOL_PROTEASE_CYS"/>
    <property type="match status" value="1"/>
</dbReference>
<dbReference type="SMART" id="SM00645">
    <property type="entry name" value="Pept_C1"/>
    <property type="match status" value="1"/>
</dbReference>
<dbReference type="InterPro" id="IPR013128">
    <property type="entry name" value="Peptidase_C1A"/>
</dbReference>
<dbReference type="SUPFAM" id="SSF54001">
    <property type="entry name" value="Cysteine proteinases"/>
    <property type="match status" value="1"/>
</dbReference>
<dbReference type="AlphaFoldDB" id="A0A9Q0M7A2"/>
<keyword evidence="7" id="KW-0812">Transmembrane</keyword>
<dbReference type="PRINTS" id="PR00705">
    <property type="entry name" value="PAPAIN"/>
</dbReference>
<dbReference type="CDD" id="cd02248">
    <property type="entry name" value="Peptidase_C1A"/>
    <property type="match status" value="1"/>
</dbReference>
<accession>A0A9Q0M7A2</accession>
<proteinExistence type="inferred from homology"/>
<evidence type="ECO:0000313" key="10">
    <source>
        <dbReference type="EMBL" id="KAJ6220726.1"/>
    </source>
</evidence>
<evidence type="ECO:0000256" key="1">
    <source>
        <dbReference type="ARBA" id="ARBA00008455"/>
    </source>
</evidence>
<evidence type="ECO:0000259" key="9">
    <source>
        <dbReference type="SMART" id="SM00848"/>
    </source>
</evidence>
<dbReference type="PANTHER" id="PTHR12411">
    <property type="entry name" value="CYSTEINE PROTEASE FAMILY C1-RELATED"/>
    <property type="match status" value="1"/>
</dbReference>
<feature type="domain" description="Cathepsin propeptide inhibitor" evidence="9">
    <location>
        <begin position="63"/>
        <end position="117"/>
    </location>
</feature>
<evidence type="ECO:0000313" key="11">
    <source>
        <dbReference type="Proteomes" id="UP001142055"/>
    </source>
</evidence>
<evidence type="ECO:0000256" key="3">
    <source>
        <dbReference type="ARBA" id="ARBA00022801"/>
    </source>
</evidence>
<evidence type="ECO:0000259" key="8">
    <source>
        <dbReference type="SMART" id="SM00645"/>
    </source>
</evidence>
<evidence type="ECO:0000256" key="6">
    <source>
        <dbReference type="ARBA" id="ARBA00023157"/>
    </source>
</evidence>
<comment type="caution">
    <text evidence="10">The sequence shown here is derived from an EMBL/GenBank/DDBJ whole genome shotgun (WGS) entry which is preliminary data.</text>
</comment>
<dbReference type="InterPro" id="IPR013201">
    <property type="entry name" value="Prot_inhib_I29"/>
</dbReference>
<dbReference type="SMART" id="SM00848">
    <property type="entry name" value="Inhibitor_I29"/>
    <property type="match status" value="1"/>
</dbReference>
<gene>
    <name evidence="10" type="ORF">RDWZM_006538</name>
</gene>
<feature type="transmembrane region" description="Helical" evidence="7">
    <location>
        <begin position="404"/>
        <end position="423"/>
    </location>
</feature>
<feature type="domain" description="Peptidase C1A papain C-terminal" evidence="8">
    <location>
        <begin position="172"/>
        <end position="391"/>
    </location>
</feature>
<dbReference type="OrthoDB" id="190265at2759"/>
<dbReference type="EMBL" id="JAPWDV010000002">
    <property type="protein sequence ID" value="KAJ6220726.1"/>
    <property type="molecule type" value="Genomic_DNA"/>
</dbReference>
<dbReference type="InterPro" id="IPR038765">
    <property type="entry name" value="Papain-like_cys_pep_sf"/>
</dbReference>
<dbReference type="OMA" id="HETANKP"/>
<evidence type="ECO:0000256" key="4">
    <source>
        <dbReference type="ARBA" id="ARBA00022807"/>
    </source>
</evidence>
<dbReference type="Pfam" id="PF08246">
    <property type="entry name" value="Inhibitor_I29"/>
    <property type="match status" value="1"/>
</dbReference>